<reference evidence="6 8" key="1">
    <citation type="journal article" date="2016" name="PLoS ONE">
        <title>Sequence Assembly of Yarrowia lipolytica Strain W29/CLIB89 Shows Transposable Element Diversity.</title>
        <authorList>
            <person name="Magnan C."/>
            <person name="Yu J."/>
            <person name="Chang I."/>
            <person name="Jahn E."/>
            <person name="Kanomata Y."/>
            <person name="Wu J."/>
            <person name="Zeller M."/>
            <person name="Oakes M."/>
            <person name="Baldi P."/>
            <person name="Sandmeyer S."/>
        </authorList>
    </citation>
    <scope>NUCLEOTIDE SEQUENCE [LARGE SCALE GENOMIC DNA]</scope>
    <source>
        <strain evidence="6">CLIB89</strain>
        <strain evidence="8">CLIB89(W29)</strain>
    </source>
</reference>
<gene>
    <name evidence="7" type="ORF">B0I71DRAFT_130756</name>
    <name evidence="6" type="ORF">YALI1_B16239g</name>
</gene>
<dbReference type="PANTHER" id="PTHR23335:SF1">
    <property type="entry name" value="CALMODULIN-BINDING TRANSCRIPTION ACTIVATOR, ISOFORM F"/>
    <property type="match status" value="1"/>
</dbReference>
<dbReference type="PROSITE" id="PS50088">
    <property type="entry name" value="ANK_REPEAT"/>
    <property type="match status" value="2"/>
</dbReference>
<feature type="domain" description="IPT/TIG" evidence="5">
    <location>
        <begin position="541"/>
        <end position="622"/>
    </location>
</feature>
<dbReference type="GeneID" id="2907123"/>
<dbReference type="InterPro" id="IPR014756">
    <property type="entry name" value="Ig_E-set"/>
</dbReference>
<proteinExistence type="predicted"/>
<feature type="region of interest" description="Disordered" evidence="3">
    <location>
        <begin position="1007"/>
        <end position="1060"/>
    </location>
</feature>
<dbReference type="Pfam" id="PF12796">
    <property type="entry name" value="Ank_2"/>
    <property type="match status" value="1"/>
</dbReference>
<feature type="region of interest" description="Disordered" evidence="3">
    <location>
        <begin position="105"/>
        <end position="162"/>
    </location>
</feature>
<keyword evidence="4" id="KW-0472">Membrane</keyword>
<dbReference type="eggNOG" id="KOG3836">
    <property type="taxonomic scope" value="Eukaryota"/>
</dbReference>
<dbReference type="RefSeq" id="XP_500796.1">
    <property type="nucleotide sequence ID" value="XM_500796.1"/>
</dbReference>
<accession>A0A1D8N7H8</accession>
<dbReference type="VEuPathDB" id="FungiDB:YALI1_B16239g"/>
<dbReference type="PANTHER" id="PTHR23335">
    <property type="entry name" value="CALMODULIN-BINDING TRANSCRIPTION ACTIVATOR CAMTA"/>
    <property type="match status" value="1"/>
</dbReference>
<feature type="compositionally biased region" description="Low complexity" evidence="3">
    <location>
        <begin position="111"/>
        <end position="159"/>
    </location>
</feature>
<keyword evidence="4" id="KW-0812">Transmembrane</keyword>
<feature type="transmembrane region" description="Helical" evidence="4">
    <location>
        <begin position="1170"/>
        <end position="1188"/>
    </location>
</feature>
<dbReference type="GO" id="GO:0005634">
    <property type="term" value="C:nucleus"/>
    <property type="evidence" value="ECO:0007669"/>
    <property type="project" value="TreeGrafter"/>
</dbReference>
<sequence length="1269" mass="138563">MAKDKEIDFDYTGELVMDDFEFPIDDMLHNDGDDFVKKETWDEGFGFGTNGAVGAQMDVQTSPFSDPVFGGVGAGPDMMGLMDTNMNHINGSHNMNSVVKQEDYYTPSMGTPMNPQQQQSMTPQQQHHMNHNQPSQLQSLHQQSQKAQPQQQQQQPHQSTGVDSIITKAYTRAAGDLPYGRKYSRQLNKYPEDVEYSSFDPSLWSNLLTNSETPYQYQIHVHSMPGKSRVETQIKCALSIYPPPPQQSVRLPTDTISRPKFQLKQGHIPDSCLSLEVYIVGEQNPSKPVNLCSRCIKREQKRACRKKLFDESEELSWVETRQRRLAVFNCSEVLEFKDVERRVYIPESGTTVTAKQLVLPLRLACYCRHHGEKKGFRILFCLRDEGGQIVGVGQSGTTVMITDDHKVVGDAVAMPTTATAPATAGSSQPPTQVPTPAASSSTSYRPRNSLPLSPTSMEDSSSEFTSDHSHYSNYGSKRRRDGSSISDWSGMMNVRGMDRQASITSIPEMVGGMSNMTVASASGSATNLAAHNMNNPADENLPVIKRIIPSQGSIRGGIEVTLLGSGFKSNLVAVFGDNKAVGTHCWSDSTIVTHLPPSTIVGPVVVSFEGFVLDKPQIFTYFDDTDGQLIELALQVVGLKMNGRLEDARNIAMRIVGNNGGVAGAQGAMAGGNMSNGDVGMESAAADSSVQPVSPPTDHEDVVLRCLALTDIPGGRIANWQLTNAEGQTMVHLASILGYSRVLVALVARGARVDVSDNGGFTPLHFAALFGRRKIAKKLLRCNADPYKRNRIGETVFDVACPHILDLLVGPQGMPMAVQTSYTPDYHRQRRSSSSSTLASIASIQDSREYGFYDHGMISNLSHIPSTCSIRSSTSQFDAEDEWDERDEEDGDFDDDSDEDSDDDSDALFMSVRKHAKAKSVESPLSEEEERLVRHIEAEDQAVEARVAAGIVSSNVPDVVSSNDSDHVRSDTSTENKSFSRYFDRTLSMASWDDVLAYIYRPKRATVPNKRSSGAPPSVRSTRSPLSDHPITSSGDESDRTISAHAPSGGAGRGRSHSSISRMWRYLKNSSADEATRSRSRDANGAGAPPAYEEIFPGHGVVHDKKVVQMAAASAAENSSGPVGASSSAVASTSAAAAVVPSPLAPIVEDEEQLVEAWRRQRRSMANDRMLFAFWLPVLLMAIGYMVIKAFGLFPDQVSAVESVAETVGVHCRGAVAKLWFKQYPVHRGQPLKDTCSFEPNSLVESALRQMNGWSDREVPIHQAQAQAA</sequence>
<dbReference type="Pfam" id="PF25603">
    <property type="entry name" value="SPT23_MGA2_DBD"/>
    <property type="match status" value="1"/>
</dbReference>
<evidence type="ECO:0000313" key="6">
    <source>
        <dbReference type="EMBL" id="AOW01593.1"/>
    </source>
</evidence>
<organism evidence="6 8">
    <name type="scientific">Yarrowia lipolytica</name>
    <name type="common">Candida lipolytica</name>
    <dbReference type="NCBI Taxonomy" id="4952"/>
    <lineage>
        <taxon>Eukaryota</taxon>
        <taxon>Fungi</taxon>
        <taxon>Dikarya</taxon>
        <taxon>Ascomycota</taxon>
        <taxon>Saccharomycotina</taxon>
        <taxon>Dipodascomycetes</taxon>
        <taxon>Dipodascales</taxon>
        <taxon>Dipodascales incertae sedis</taxon>
        <taxon>Yarrowia</taxon>
    </lineage>
</organism>
<dbReference type="SMART" id="SM00248">
    <property type="entry name" value="ANK"/>
    <property type="match status" value="2"/>
</dbReference>
<dbReference type="Pfam" id="PF01833">
    <property type="entry name" value="TIG"/>
    <property type="match status" value="1"/>
</dbReference>
<dbReference type="VEuPathDB" id="FungiDB:YALI0_B12342g"/>
<keyword evidence="1 2" id="KW-0040">ANK repeat</keyword>
<keyword evidence="4" id="KW-1133">Transmembrane helix</keyword>
<evidence type="ECO:0000256" key="2">
    <source>
        <dbReference type="PROSITE-ProRule" id="PRU00023"/>
    </source>
</evidence>
<dbReference type="InterPro" id="IPR036770">
    <property type="entry name" value="Ankyrin_rpt-contain_sf"/>
</dbReference>
<dbReference type="CDD" id="cd00102">
    <property type="entry name" value="IPT"/>
    <property type="match status" value="1"/>
</dbReference>
<dbReference type="EMBL" id="KZ858979">
    <property type="protein sequence ID" value="RDW26493.1"/>
    <property type="molecule type" value="Genomic_DNA"/>
</dbReference>
<evidence type="ECO:0000313" key="7">
    <source>
        <dbReference type="EMBL" id="RDW26493.1"/>
    </source>
</evidence>
<feature type="region of interest" description="Disordered" evidence="3">
    <location>
        <begin position="419"/>
        <end position="491"/>
    </location>
</feature>
<dbReference type="GO" id="GO:0003712">
    <property type="term" value="F:transcription coregulator activity"/>
    <property type="evidence" value="ECO:0007669"/>
    <property type="project" value="TreeGrafter"/>
</dbReference>
<name>A0A1D8N7H8_YARLL</name>
<dbReference type="SMART" id="SM00429">
    <property type="entry name" value="IPT"/>
    <property type="match status" value="1"/>
</dbReference>
<dbReference type="InterPro" id="IPR057962">
    <property type="entry name" value="SPT23_MGA2_DBD"/>
</dbReference>
<dbReference type="GO" id="GO:0006357">
    <property type="term" value="P:regulation of transcription by RNA polymerase II"/>
    <property type="evidence" value="ECO:0007669"/>
    <property type="project" value="TreeGrafter"/>
</dbReference>
<dbReference type="InterPro" id="IPR002909">
    <property type="entry name" value="IPT_dom"/>
</dbReference>
<evidence type="ECO:0000256" key="4">
    <source>
        <dbReference type="SAM" id="Phobius"/>
    </source>
</evidence>
<feature type="repeat" description="ANK" evidence="2">
    <location>
        <begin position="759"/>
        <end position="791"/>
    </location>
</feature>
<dbReference type="Proteomes" id="UP000256601">
    <property type="component" value="Unassembled WGS sequence"/>
</dbReference>
<dbReference type="SUPFAM" id="SSF81296">
    <property type="entry name" value="E set domains"/>
    <property type="match status" value="1"/>
</dbReference>
<feature type="compositionally biased region" description="Acidic residues" evidence="3">
    <location>
        <begin position="878"/>
        <end position="905"/>
    </location>
</feature>
<feature type="repeat" description="ANK" evidence="2">
    <location>
        <begin position="726"/>
        <end position="758"/>
    </location>
</feature>
<dbReference type="PROSITE" id="PS50297">
    <property type="entry name" value="ANK_REP_REGION"/>
    <property type="match status" value="2"/>
</dbReference>
<feature type="compositionally biased region" description="Polar residues" evidence="3">
    <location>
        <begin position="437"/>
        <end position="464"/>
    </location>
</feature>
<feature type="region of interest" description="Disordered" evidence="3">
    <location>
        <begin position="956"/>
        <end position="977"/>
    </location>
</feature>
<feature type="compositionally biased region" description="Basic and acidic residues" evidence="3">
    <location>
        <begin position="964"/>
        <end position="974"/>
    </location>
</feature>
<dbReference type="InterPro" id="IPR002110">
    <property type="entry name" value="Ankyrin_rpt"/>
</dbReference>
<feature type="region of interest" description="Disordered" evidence="3">
    <location>
        <begin position="873"/>
        <end position="905"/>
    </location>
</feature>
<dbReference type="Gene3D" id="1.25.40.20">
    <property type="entry name" value="Ankyrin repeat-containing domain"/>
    <property type="match status" value="1"/>
</dbReference>
<reference evidence="7 9" key="2">
    <citation type="submission" date="2018-07" db="EMBL/GenBank/DDBJ databases">
        <title>Draft Genome Assemblies for Five Robust Yarrowia lipolytica Strains Exhibiting High Lipid Production and Pentose Sugar Utilization and Sugar Alcohol Secretion from Undetoxified Lignocellulosic Biomass Hydrolysates.</title>
        <authorList>
            <consortium name="DOE Joint Genome Institute"/>
            <person name="Walker C."/>
            <person name="Ryu S."/>
            <person name="Na H."/>
            <person name="Zane M."/>
            <person name="LaButti K."/>
            <person name="Lipzen A."/>
            <person name="Haridas S."/>
            <person name="Barry K."/>
            <person name="Grigoriev I.V."/>
            <person name="Quarterman J."/>
            <person name="Slininger P."/>
            <person name="Dien B."/>
            <person name="Trinh C.T."/>
        </authorList>
    </citation>
    <scope>NUCLEOTIDE SEQUENCE [LARGE SCALE GENOMIC DNA]</scope>
    <source>
        <strain evidence="7 9">YB392</strain>
    </source>
</reference>
<dbReference type="AlphaFoldDB" id="A0A1D8N7H8"/>
<dbReference type="Proteomes" id="UP000182444">
    <property type="component" value="Chromosome 1B"/>
</dbReference>
<feature type="compositionally biased region" description="Polar residues" evidence="3">
    <location>
        <begin position="1019"/>
        <end position="1035"/>
    </location>
</feature>
<dbReference type="OrthoDB" id="71307at2759"/>
<dbReference type="Gene3D" id="2.60.40.10">
    <property type="entry name" value="Immunoglobulins"/>
    <property type="match status" value="1"/>
</dbReference>
<dbReference type="InterPro" id="IPR013783">
    <property type="entry name" value="Ig-like_fold"/>
</dbReference>
<dbReference type="GO" id="GO:0003690">
    <property type="term" value="F:double-stranded DNA binding"/>
    <property type="evidence" value="ECO:0007669"/>
    <property type="project" value="TreeGrafter"/>
</dbReference>
<dbReference type="EMBL" id="CP017554">
    <property type="protein sequence ID" value="AOW01593.1"/>
    <property type="molecule type" value="Genomic_DNA"/>
</dbReference>
<evidence type="ECO:0000313" key="9">
    <source>
        <dbReference type="Proteomes" id="UP000256601"/>
    </source>
</evidence>
<dbReference type="KEGG" id="yli:2907123"/>
<evidence type="ECO:0000313" key="8">
    <source>
        <dbReference type="Proteomes" id="UP000182444"/>
    </source>
</evidence>
<evidence type="ECO:0000256" key="3">
    <source>
        <dbReference type="SAM" id="MobiDB-lite"/>
    </source>
</evidence>
<feature type="region of interest" description="Disordered" evidence="3">
    <location>
        <begin position="1070"/>
        <end position="1089"/>
    </location>
</feature>
<dbReference type="SUPFAM" id="SSF48403">
    <property type="entry name" value="Ankyrin repeat"/>
    <property type="match status" value="1"/>
</dbReference>
<evidence type="ECO:0000256" key="1">
    <source>
        <dbReference type="ARBA" id="ARBA00023043"/>
    </source>
</evidence>
<evidence type="ECO:0000259" key="5">
    <source>
        <dbReference type="SMART" id="SM00429"/>
    </source>
</evidence>
<protein>
    <recommendedName>
        <fullName evidence="5">IPT/TIG domain-containing protein</fullName>
    </recommendedName>
</protein>